<organism evidence="7 8">
    <name type="scientific">Comamonas jiangduensis</name>
    <dbReference type="NCBI Taxonomy" id="1194168"/>
    <lineage>
        <taxon>Bacteria</taxon>
        <taxon>Pseudomonadati</taxon>
        <taxon>Pseudomonadota</taxon>
        <taxon>Betaproteobacteria</taxon>
        <taxon>Burkholderiales</taxon>
        <taxon>Comamonadaceae</taxon>
        <taxon>Comamonas</taxon>
    </lineage>
</organism>
<feature type="domain" description="Flagellin C-terminal" evidence="6">
    <location>
        <begin position="514"/>
        <end position="599"/>
    </location>
</feature>
<feature type="coiled-coil region" evidence="4">
    <location>
        <begin position="102"/>
        <end position="129"/>
    </location>
</feature>
<comment type="function">
    <text evidence="3">Flagellin is the subunit protein which polymerizes to form the filaments of bacterial flagella.</text>
</comment>
<dbReference type="PRINTS" id="PR00207">
    <property type="entry name" value="FLAGELLIN"/>
</dbReference>
<keyword evidence="4" id="KW-0175">Coiled coil</keyword>
<keyword evidence="7" id="KW-0969">Cilium</keyword>
<dbReference type="InterPro" id="IPR046358">
    <property type="entry name" value="Flagellin_C"/>
</dbReference>
<evidence type="ECO:0000256" key="4">
    <source>
        <dbReference type="SAM" id="Coils"/>
    </source>
</evidence>
<reference evidence="7 8" key="1">
    <citation type="submission" date="2024-08" db="EMBL/GenBank/DDBJ databases">
        <authorList>
            <person name="Feng Z."/>
            <person name="Ronholm J."/>
        </authorList>
    </citation>
    <scope>NUCLEOTIDE SEQUENCE [LARGE SCALE GENOMIC DNA]</scope>
    <source>
        <strain evidence="7 8">4-AB0-8</strain>
    </source>
</reference>
<evidence type="ECO:0000313" key="7">
    <source>
        <dbReference type="EMBL" id="MEZ2739845.1"/>
    </source>
</evidence>
<dbReference type="SUPFAM" id="SSF64518">
    <property type="entry name" value="Phase 1 flagellin"/>
    <property type="match status" value="1"/>
</dbReference>
<feature type="domain" description="Flagellin N-terminal" evidence="5">
    <location>
        <begin position="5"/>
        <end position="142"/>
    </location>
</feature>
<accession>A0ABV4IDC2</accession>
<dbReference type="Proteomes" id="UP001567350">
    <property type="component" value="Unassembled WGS sequence"/>
</dbReference>
<keyword evidence="2 3" id="KW-0975">Bacterial flagellum</keyword>
<name>A0ABV4IDC2_9BURK</name>
<dbReference type="PANTHER" id="PTHR42792">
    <property type="entry name" value="FLAGELLIN"/>
    <property type="match status" value="1"/>
</dbReference>
<dbReference type="InterPro" id="IPR001492">
    <property type="entry name" value="Flagellin"/>
</dbReference>
<dbReference type="InterPro" id="IPR001029">
    <property type="entry name" value="Flagellin_N"/>
</dbReference>
<dbReference type="PANTHER" id="PTHR42792:SF2">
    <property type="entry name" value="FLAGELLIN"/>
    <property type="match status" value="1"/>
</dbReference>
<keyword evidence="7" id="KW-0966">Cell projection</keyword>
<dbReference type="EMBL" id="JBGJLR010000010">
    <property type="protein sequence ID" value="MEZ2739845.1"/>
    <property type="molecule type" value="Genomic_DNA"/>
</dbReference>
<evidence type="ECO:0000256" key="2">
    <source>
        <dbReference type="ARBA" id="ARBA00023143"/>
    </source>
</evidence>
<evidence type="ECO:0000256" key="1">
    <source>
        <dbReference type="ARBA" id="ARBA00005709"/>
    </source>
</evidence>
<comment type="similarity">
    <text evidence="1 3">Belongs to the bacterial flagellin family.</text>
</comment>
<dbReference type="Gene3D" id="1.20.1330.10">
    <property type="entry name" value="f41 fragment of flagellin, N-terminal domain"/>
    <property type="match status" value="2"/>
</dbReference>
<proteinExistence type="inferred from homology"/>
<evidence type="ECO:0000259" key="5">
    <source>
        <dbReference type="Pfam" id="PF00669"/>
    </source>
</evidence>
<keyword evidence="3" id="KW-0964">Secreted</keyword>
<evidence type="ECO:0000259" key="6">
    <source>
        <dbReference type="Pfam" id="PF00700"/>
    </source>
</evidence>
<gene>
    <name evidence="7" type="ORF">ACBP88_10370</name>
</gene>
<protein>
    <recommendedName>
        <fullName evidence="3">Flagellin</fullName>
    </recommendedName>
</protein>
<keyword evidence="8" id="KW-1185">Reference proteome</keyword>
<comment type="subcellular location">
    <subcellularLocation>
        <location evidence="3">Secreted</location>
    </subcellularLocation>
    <subcellularLocation>
        <location evidence="3">Bacterial flagellum</location>
    </subcellularLocation>
</comment>
<dbReference type="Pfam" id="PF00669">
    <property type="entry name" value="Flagellin_N"/>
    <property type="match status" value="1"/>
</dbReference>
<comment type="caution">
    <text evidence="7">The sequence shown here is derived from an EMBL/GenBank/DDBJ whole genome shotgun (WGS) entry which is preliminary data.</text>
</comment>
<sequence length="600" mass="61163">MAMTINTNIVSVNAQRNLGLSGNSLSTSMQRLSSGLRVNSAKDDAAGLAIAERMNAQSKGLAVAARNANDGISLAQTAEGALGKVGDMLQRMRELAVQSSNATNSADDRKALQAEVNQLRSEIDRVAKTTSFNGQKILDGSFAGGVFQVGAGAGDNITVGAITNGKASALSNVTFGSSTSAKVQASDVSAYGSKIDKGSLQIRVGSAAAVDLGEIAEASSGQERMGQVIAAINAKTADTGVTAFLEGDVDSGFTMQLRSASGESVSLEGFNTAQTGFGSAVTVGVSAANATTYTTNIAEVSTWSSETAANLLTDLVTTPTAATPGFNTGNAALTALTGLFGAGAAGKADFDAAYASFQAAVTGNLVDHDTDTTNAVYDFKFTAEGAANVQKAAVEFKAAIDAALWKNGEANRDDVYAKLDALNAADGAGFNAARGDLTTALTAAGMADVTAITAVTATGTSTPEAVKAAKASVMGMVDDYMSGKLGINSTAEAQMRTGIETLNVSTQAGAWEALQKIDSAIDQVNSARADLGALQTRFEKSIENIDIMNENISAARGRIVDADFASETANLSRAQILQQAGTAMVAQANQLPQQVLSLLQ</sequence>
<keyword evidence="7" id="KW-0282">Flagellum</keyword>
<dbReference type="Gene3D" id="3.30.70.2120">
    <property type="match status" value="1"/>
</dbReference>
<evidence type="ECO:0000256" key="3">
    <source>
        <dbReference type="RuleBase" id="RU362073"/>
    </source>
</evidence>
<dbReference type="Pfam" id="PF00700">
    <property type="entry name" value="Flagellin_C"/>
    <property type="match status" value="1"/>
</dbReference>
<evidence type="ECO:0000313" key="8">
    <source>
        <dbReference type="Proteomes" id="UP001567350"/>
    </source>
</evidence>
<dbReference type="RefSeq" id="WP_370892304.1">
    <property type="nucleotide sequence ID" value="NZ_JBGJLR010000010.1"/>
</dbReference>